<dbReference type="OrthoDB" id="1236981at2"/>
<evidence type="ECO:0000313" key="3">
    <source>
        <dbReference type="Proteomes" id="UP000294850"/>
    </source>
</evidence>
<evidence type="ECO:0000313" key="2">
    <source>
        <dbReference type="EMBL" id="TDE11325.1"/>
    </source>
</evidence>
<name>A0A4R5DKF9_9BACT</name>
<keyword evidence="1" id="KW-0732">Signal</keyword>
<dbReference type="NCBIfam" id="TIGR04183">
    <property type="entry name" value="Por_Secre_tail"/>
    <property type="match status" value="1"/>
</dbReference>
<comment type="caution">
    <text evidence="2">The sequence shown here is derived from an EMBL/GenBank/DDBJ whole genome shotgun (WGS) entry which is preliminary data.</text>
</comment>
<feature type="chain" id="PRO_5020470694" evidence="1">
    <location>
        <begin position="33"/>
        <end position="885"/>
    </location>
</feature>
<proteinExistence type="predicted"/>
<keyword evidence="3" id="KW-1185">Reference proteome</keyword>
<evidence type="ECO:0000256" key="1">
    <source>
        <dbReference type="SAM" id="SignalP"/>
    </source>
</evidence>
<protein>
    <submittedName>
        <fullName evidence="2">T9SS type A sorting domain-containing protein</fullName>
    </submittedName>
</protein>
<gene>
    <name evidence="2" type="ORF">E0F88_25775</name>
</gene>
<organism evidence="2 3">
    <name type="scientific">Dyadobacter psychrotolerans</name>
    <dbReference type="NCBI Taxonomy" id="2541721"/>
    <lineage>
        <taxon>Bacteria</taxon>
        <taxon>Pseudomonadati</taxon>
        <taxon>Bacteroidota</taxon>
        <taxon>Cytophagia</taxon>
        <taxon>Cytophagales</taxon>
        <taxon>Spirosomataceae</taxon>
        <taxon>Dyadobacter</taxon>
    </lineage>
</organism>
<sequence length="885" mass="92046">MTNFINRLKHGTKYLRVAAISAMALSAQSSFAQKTFLTGQKTGDRFDVGGLGLVPGGANVSAPFEDHTTITGFKFYYGANILNSDAVTIPATLTATNELSALVKISGANVYAQFRNTSNANILADKVTYFKLKDKPVTTGIGVSVGGLLGLTEFNNIVGQGYVNAGNYSTSGAGNINEGTPAGTATTKLLIDKLGEYYVAVKPNADYNSVRLSVSIPNDIVQAASTFQVKVYNAFTEADGSECSSKPRYADAGSASGITLATGALRLLSLNDLVNNPKGAIDDSPTTYSAFSSGIANIGVASTTSQNFFFDRTASGASESVKISLGVSGAAIDLGLVAGEISFQAYKGEDPVGAPQTLANSLSLLNLNLLDIVTVGTGAEAYKNVTVPINPTGDFDRIQVSLSSLVSAGVLGDALRIYDVSIAPKAPTLSAVTEYIFTGTQPLTIASTAATGNKITWIGPLPATTVVGTAASASTYRFPTTLTANGDYAAVATRGSCTVQSTETKLKVIVLTDATVLAPGISQSPFPSGSSITATTTGTGHAFTYVGTTVPSFVTVNSAGAIVANGSTPTVTTPTNYPVTVEIHDNGVNTGLTLTKQIIVNPKLGIPGGPFPATDKNTASYSADISTMVSARAFGGKGSGFYSYSLTPITIGGRGAATLAVPADFTLTPQGVLSGSPLNKEGSYTFPVYVTDGQQVASADFTLEILASLPVKLTSFTVKKEGTAASLSWATTAETNSESFDVERSGNGKEWKKIANVLSKGESIVTERYSLTDTSPFDGENLYRLKMIDQDGTFAYSRVETVNFSLEGLKLYPNPVVNSENLNIGVSDWSKVKSVKILNSFGVNVFESAGSLDAGVKTNQLGSGLYVVQVIQKDGRVLTHKFVKL</sequence>
<accession>A0A4R5DKF9</accession>
<dbReference type="AlphaFoldDB" id="A0A4R5DKF9"/>
<dbReference type="InterPro" id="IPR026444">
    <property type="entry name" value="Secre_tail"/>
</dbReference>
<dbReference type="EMBL" id="SMFL01000012">
    <property type="protein sequence ID" value="TDE11325.1"/>
    <property type="molecule type" value="Genomic_DNA"/>
</dbReference>
<dbReference type="Proteomes" id="UP000294850">
    <property type="component" value="Unassembled WGS sequence"/>
</dbReference>
<feature type="signal peptide" evidence="1">
    <location>
        <begin position="1"/>
        <end position="32"/>
    </location>
</feature>
<reference evidence="2 3" key="1">
    <citation type="submission" date="2019-03" db="EMBL/GenBank/DDBJ databases">
        <title>Dyadobacter AR-3-6 sp. nov., isolated from arctic soil.</title>
        <authorList>
            <person name="Chaudhary D.K."/>
        </authorList>
    </citation>
    <scope>NUCLEOTIDE SEQUENCE [LARGE SCALE GENOMIC DNA]</scope>
    <source>
        <strain evidence="2 3">AR-3-6</strain>
    </source>
</reference>
<dbReference type="RefSeq" id="WP_131961172.1">
    <property type="nucleotide sequence ID" value="NZ_SMFL01000012.1"/>
</dbReference>